<dbReference type="Proteomes" id="UP000553632">
    <property type="component" value="Unassembled WGS sequence"/>
</dbReference>
<dbReference type="InterPro" id="IPR043502">
    <property type="entry name" value="DNA/RNA_pol_sf"/>
</dbReference>
<comment type="caution">
    <text evidence="2">The sequence shown here is derived from an EMBL/GenBank/DDBJ whole genome shotgun (WGS) entry which is preliminary data.</text>
</comment>
<organism evidence="2 3">
    <name type="scientific">Perkinsus olseni</name>
    <name type="common">Perkinsus atlanticus</name>
    <dbReference type="NCBI Taxonomy" id="32597"/>
    <lineage>
        <taxon>Eukaryota</taxon>
        <taxon>Sar</taxon>
        <taxon>Alveolata</taxon>
        <taxon>Perkinsozoa</taxon>
        <taxon>Perkinsea</taxon>
        <taxon>Perkinsida</taxon>
        <taxon>Perkinsidae</taxon>
        <taxon>Perkinsus</taxon>
    </lineage>
</organism>
<sequence length="129" mass="13916">LDYQAAYRQLPVRHDEAKFLAVKVKSPNGDGRTIAAVNCRLPFGQRALTRPLLSASSCYVDDIVVMSPASIAPFLLAVYTLLIVFLGFRFRVSLLEGLMPIVSVPTAKAQAIQQDIGAILESGRILSGG</sequence>
<name>A0A7J6UJL7_PEROL</name>
<dbReference type="AlphaFoldDB" id="A0A7J6UJL7"/>
<keyword evidence="1" id="KW-1133">Transmembrane helix</keyword>
<protein>
    <submittedName>
        <fullName evidence="2">Uncharacterized protein</fullName>
    </submittedName>
</protein>
<reference evidence="2 3" key="1">
    <citation type="submission" date="2020-04" db="EMBL/GenBank/DDBJ databases">
        <title>Perkinsus olseni comparative genomics.</title>
        <authorList>
            <person name="Bogema D.R."/>
        </authorList>
    </citation>
    <scope>NUCLEOTIDE SEQUENCE [LARGE SCALE GENOMIC DNA]</scope>
    <source>
        <strain evidence="2 3">ATCC PRA-207</strain>
    </source>
</reference>
<dbReference type="SUPFAM" id="SSF56672">
    <property type="entry name" value="DNA/RNA polymerases"/>
    <property type="match status" value="1"/>
</dbReference>
<feature type="transmembrane region" description="Helical" evidence="1">
    <location>
        <begin position="71"/>
        <end position="90"/>
    </location>
</feature>
<gene>
    <name evidence="2" type="ORF">FOZ63_021184</name>
</gene>
<evidence type="ECO:0000313" key="2">
    <source>
        <dbReference type="EMBL" id="KAF4757393.1"/>
    </source>
</evidence>
<dbReference type="EMBL" id="JABANO010002699">
    <property type="protein sequence ID" value="KAF4757393.1"/>
    <property type="molecule type" value="Genomic_DNA"/>
</dbReference>
<feature type="non-terminal residue" evidence="2">
    <location>
        <position position="1"/>
    </location>
</feature>
<proteinExistence type="predicted"/>
<evidence type="ECO:0000313" key="3">
    <source>
        <dbReference type="Proteomes" id="UP000553632"/>
    </source>
</evidence>
<keyword evidence="3" id="KW-1185">Reference proteome</keyword>
<keyword evidence="1" id="KW-0812">Transmembrane</keyword>
<accession>A0A7J6UJL7</accession>
<evidence type="ECO:0000256" key="1">
    <source>
        <dbReference type="SAM" id="Phobius"/>
    </source>
</evidence>
<keyword evidence="1" id="KW-0472">Membrane</keyword>